<protein>
    <submittedName>
        <fullName evidence="3">Helix-turn-helix domain-containing protein</fullName>
    </submittedName>
    <submittedName>
        <fullName evidence="2">IS630 transposase-related protein</fullName>
    </submittedName>
</protein>
<dbReference type="InterPro" id="IPR055247">
    <property type="entry name" value="InsJ-like_HTH"/>
</dbReference>
<dbReference type="AlphaFoldDB" id="A0A0P0F8H1"/>
<evidence type="ECO:0000313" key="5">
    <source>
        <dbReference type="Proteomes" id="UP001277471"/>
    </source>
</evidence>
<gene>
    <name evidence="3" type="ORF">D3868_07645</name>
    <name evidence="2" type="ORF">SIM66_14645</name>
</gene>
<proteinExistence type="predicted"/>
<dbReference type="EMBL" id="CP032339">
    <property type="protein sequence ID" value="QCO08920.1"/>
    <property type="molecule type" value="Genomic_DNA"/>
</dbReference>
<evidence type="ECO:0000259" key="1">
    <source>
        <dbReference type="Pfam" id="PF13518"/>
    </source>
</evidence>
<keyword evidence="5" id="KW-1185">Reference proteome</keyword>
<dbReference type="SUPFAM" id="SSF46689">
    <property type="entry name" value="Homeodomain-like"/>
    <property type="match status" value="1"/>
</dbReference>
<dbReference type="EMBL" id="JAWXYC010000004">
    <property type="protein sequence ID" value="MDX5952423.1"/>
    <property type="molecule type" value="Genomic_DNA"/>
</dbReference>
<dbReference type="Pfam" id="PF13518">
    <property type="entry name" value="HTH_28"/>
    <property type="match status" value="1"/>
</dbReference>
<sequence>MAKALSVDLRRRVVEAVAAGASCRAAAARFEVGVSSAIRWVARARTHGDLTPDKRGGNVRSHRIDEHRDLILGWIEEKPDLTLAEVAERLDETVEYRPLPSIVCRFFQRHGVTRKKRQRTLPNKIERI</sequence>
<dbReference type="RefSeq" id="WP_035683386.1">
    <property type="nucleotide sequence ID" value="NZ_CP012914.1"/>
</dbReference>
<accession>A0A0P0F8H1</accession>
<evidence type="ECO:0000313" key="4">
    <source>
        <dbReference type="Proteomes" id="UP000298774"/>
    </source>
</evidence>
<dbReference type="InterPro" id="IPR009057">
    <property type="entry name" value="Homeodomain-like_sf"/>
</dbReference>
<dbReference type="KEGG" id="abf:AMK58_13395"/>
<dbReference type="Proteomes" id="UP001277471">
    <property type="component" value="Unassembled WGS sequence"/>
</dbReference>
<organism evidence="3 4">
    <name type="scientific">Azospirillum brasilense</name>
    <dbReference type="NCBI Taxonomy" id="192"/>
    <lineage>
        <taxon>Bacteria</taxon>
        <taxon>Pseudomonadati</taxon>
        <taxon>Pseudomonadota</taxon>
        <taxon>Alphaproteobacteria</taxon>
        <taxon>Rhodospirillales</taxon>
        <taxon>Azospirillaceae</taxon>
        <taxon>Azospirillum</taxon>
    </lineage>
</organism>
<feature type="domain" description="Insertion element IS150 protein InsJ-like helix-turn-helix" evidence="1">
    <location>
        <begin position="10"/>
        <end position="56"/>
    </location>
</feature>
<dbReference type="GeneID" id="56449608"/>
<evidence type="ECO:0000313" key="3">
    <source>
        <dbReference type="EMBL" id="QCO08920.1"/>
    </source>
</evidence>
<name>A0A0P0F8H1_AZOBR</name>
<reference evidence="3 4" key="1">
    <citation type="submission" date="2018-09" db="EMBL/GenBank/DDBJ databases">
        <title>Whole genome based analysis of evolution and adaptive divergence in Indian and Brazilian strains of Azospirillum brasilense.</title>
        <authorList>
            <person name="Singh C."/>
            <person name="Tripathi A.K."/>
        </authorList>
    </citation>
    <scope>NUCLEOTIDE SEQUENCE [LARGE SCALE GENOMIC DNA]</scope>
    <source>
        <strain evidence="3 4">MTCC4038</strain>
    </source>
</reference>
<reference evidence="2 5" key="2">
    <citation type="submission" date="2023-11" db="EMBL/GenBank/DDBJ databases">
        <title>MicrobeMod: A computational toolkit for identifying prokaryotic methylation and restriction-modification with nanopore sequencing.</title>
        <authorList>
            <person name="Crits-Christoph A."/>
            <person name="Kang S.C."/>
            <person name="Lee H."/>
            <person name="Ostrov N."/>
        </authorList>
    </citation>
    <scope>NUCLEOTIDE SEQUENCE [LARGE SCALE GENOMIC DNA]</scope>
    <source>
        <strain evidence="2 5">ATCC 29145</strain>
    </source>
</reference>
<evidence type="ECO:0000313" key="2">
    <source>
        <dbReference type="EMBL" id="MDX5952423.1"/>
    </source>
</evidence>
<dbReference type="Proteomes" id="UP000298774">
    <property type="component" value="Chromosome"/>
</dbReference>